<gene>
    <name evidence="3" type="ORF">SteCoe_25319</name>
</gene>
<dbReference type="GO" id="GO:0008270">
    <property type="term" value="F:zinc ion binding"/>
    <property type="evidence" value="ECO:0007669"/>
    <property type="project" value="UniProtKB-KW"/>
</dbReference>
<dbReference type="AlphaFoldDB" id="A0A1R2BFM0"/>
<feature type="domain" description="C2H2-type" evidence="2">
    <location>
        <begin position="60"/>
        <end position="83"/>
    </location>
</feature>
<protein>
    <recommendedName>
        <fullName evidence="2">C2H2-type domain-containing protein</fullName>
    </recommendedName>
</protein>
<dbReference type="SUPFAM" id="SSF57667">
    <property type="entry name" value="beta-beta-alpha zinc fingers"/>
    <property type="match status" value="1"/>
</dbReference>
<evidence type="ECO:0000259" key="2">
    <source>
        <dbReference type="PROSITE" id="PS50157"/>
    </source>
</evidence>
<keyword evidence="4" id="KW-1185">Reference proteome</keyword>
<dbReference type="InterPro" id="IPR013087">
    <property type="entry name" value="Znf_C2H2_type"/>
</dbReference>
<dbReference type="Proteomes" id="UP000187209">
    <property type="component" value="Unassembled WGS sequence"/>
</dbReference>
<dbReference type="SMART" id="SM00355">
    <property type="entry name" value="ZnF_C2H2"/>
    <property type="match status" value="2"/>
</dbReference>
<sequence length="119" mass="13964">MYNYTQGYQMQPIVENYYYAYMNLYAQEIERNTAISYSTPNLGPILEPSEEITKTKETKIKCRSCEKVFPSEKQAQTHHKNIHEKISQVTCSKCERVFSNKYVLKKHNTRHHPPTASIS</sequence>
<organism evidence="3 4">
    <name type="scientific">Stentor coeruleus</name>
    <dbReference type="NCBI Taxonomy" id="5963"/>
    <lineage>
        <taxon>Eukaryota</taxon>
        <taxon>Sar</taxon>
        <taxon>Alveolata</taxon>
        <taxon>Ciliophora</taxon>
        <taxon>Postciliodesmatophora</taxon>
        <taxon>Heterotrichea</taxon>
        <taxon>Heterotrichida</taxon>
        <taxon>Stentoridae</taxon>
        <taxon>Stentor</taxon>
    </lineage>
</organism>
<dbReference type="InterPro" id="IPR036236">
    <property type="entry name" value="Znf_C2H2_sf"/>
</dbReference>
<evidence type="ECO:0000313" key="4">
    <source>
        <dbReference type="Proteomes" id="UP000187209"/>
    </source>
</evidence>
<comment type="caution">
    <text evidence="3">The sequence shown here is derived from an EMBL/GenBank/DDBJ whole genome shotgun (WGS) entry which is preliminary data.</text>
</comment>
<dbReference type="EMBL" id="MPUH01000685">
    <property type="protein sequence ID" value="OMJ75539.1"/>
    <property type="molecule type" value="Genomic_DNA"/>
</dbReference>
<keyword evidence="1" id="KW-0863">Zinc-finger</keyword>
<evidence type="ECO:0000256" key="1">
    <source>
        <dbReference type="PROSITE-ProRule" id="PRU00042"/>
    </source>
</evidence>
<keyword evidence="1" id="KW-0479">Metal-binding</keyword>
<accession>A0A1R2BFM0</accession>
<dbReference type="OrthoDB" id="6243993at2759"/>
<dbReference type="PROSITE" id="PS00028">
    <property type="entry name" value="ZINC_FINGER_C2H2_1"/>
    <property type="match status" value="1"/>
</dbReference>
<feature type="domain" description="C2H2-type" evidence="2">
    <location>
        <begin position="89"/>
        <end position="111"/>
    </location>
</feature>
<proteinExistence type="predicted"/>
<dbReference type="PROSITE" id="PS50157">
    <property type="entry name" value="ZINC_FINGER_C2H2_2"/>
    <property type="match status" value="2"/>
</dbReference>
<name>A0A1R2BFM0_9CILI</name>
<reference evidence="3 4" key="1">
    <citation type="submission" date="2016-11" db="EMBL/GenBank/DDBJ databases">
        <title>The macronuclear genome of Stentor coeruleus: a giant cell with tiny introns.</title>
        <authorList>
            <person name="Slabodnick M."/>
            <person name="Ruby J.G."/>
            <person name="Reiff S.B."/>
            <person name="Swart E.C."/>
            <person name="Gosai S."/>
            <person name="Prabakaran S."/>
            <person name="Witkowska E."/>
            <person name="Larue G.E."/>
            <person name="Fisher S."/>
            <person name="Freeman R.M."/>
            <person name="Gunawardena J."/>
            <person name="Chu W."/>
            <person name="Stover N.A."/>
            <person name="Gregory B.D."/>
            <person name="Nowacki M."/>
            <person name="Derisi J."/>
            <person name="Roy S.W."/>
            <person name="Marshall W.F."/>
            <person name="Sood P."/>
        </authorList>
    </citation>
    <scope>NUCLEOTIDE SEQUENCE [LARGE SCALE GENOMIC DNA]</scope>
    <source>
        <strain evidence="3">WM001</strain>
    </source>
</reference>
<evidence type="ECO:0000313" key="3">
    <source>
        <dbReference type="EMBL" id="OMJ75539.1"/>
    </source>
</evidence>
<dbReference type="Gene3D" id="3.30.160.60">
    <property type="entry name" value="Classic Zinc Finger"/>
    <property type="match status" value="1"/>
</dbReference>
<keyword evidence="1" id="KW-0862">Zinc</keyword>